<reference evidence="1" key="2">
    <citation type="submission" date="2021-04" db="EMBL/GenBank/DDBJ databases">
        <authorList>
            <person name="Gilroy R."/>
        </authorList>
    </citation>
    <scope>NUCLEOTIDE SEQUENCE</scope>
    <source>
        <strain evidence="1">ChiSjej1B19-8411</strain>
    </source>
</reference>
<evidence type="ECO:0000313" key="1">
    <source>
        <dbReference type="EMBL" id="HIX58819.1"/>
    </source>
</evidence>
<dbReference type="InterPro" id="IPR047708">
    <property type="entry name" value="CD1871A-like"/>
</dbReference>
<dbReference type="EMBL" id="DXEX01000087">
    <property type="protein sequence ID" value="HIX58819.1"/>
    <property type="molecule type" value="Genomic_DNA"/>
</dbReference>
<proteinExistence type="predicted"/>
<reference evidence="1" key="1">
    <citation type="journal article" date="2021" name="PeerJ">
        <title>Extensive microbial diversity within the chicken gut microbiome revealed by metagenomics and culture.</title>
        <authorList>
            <person name="Gilroy R."/>
            <person name="Ravi A."/>
            <person name="Getino M."/>
            <person name="Pursley I."/>
            <person name="Horton D.L."/>
            <person name="Alikhan N.F."/>
            <person name="Baker D."/>
            <person name="Gharbi K."/>
            <person name="Hall N."/>
            <person name="Watson M."/>
            <person name="Adriaenssens E.M."/>
            <person name="Foster-Nyarko E."/>
            <person name="Jarju S."/>
            <person name="Secka A."/>
            <person name="Antonio M."/>
            <person name="Oren A."/>
            <person name="Chaudhuri R.R."/>
            <person name="La Ragione R."/>
            <person name="Hildebrand F."/>
            <person name="Pallen M.J."/>
        </authorList>
    </citation>
    <scope>NUCLEOTIDE SEQUENCE</scope>
    <source>
        <strain evidence="1">ChiSjej1B19-8411</strain>
    </source>
</reference>
<dbReference type="Proteomes" id="UP000886817">
    <property type="component" value="Unassembled WGS sequence"/>
</dbReference>
<protein>
    <submittedName>
        <fullName evidence="1">Thioredoxin</fullName>
    </submittedName>
</protein>
<name>A0A9D1WH15_9FIRM</name>
<dbReference type="AlphaFoldDB" id="A0A9D1WH15"/>
<evidence type="ECO:0000313" key="2">
    <source>
        <dbReference type="Proteomes" id="UP000886817"/>
    </source>
</evidence>
<organism evidence="1 2">
    <name type="scientific">Candidatus Blautia gallistercoris</name>
    <dbReference type="NCBI Taxonomy" id="2838490"/>
    <lineage>
        <taxon>Bacteria</taxon>
        <taxon>Bacillati</taxon>
        <taxon>Bacillota</taxon>
        <taxon>Clostridia</taxon>
        <taxon>Lachnospirales</taxon>
        <taxon>Lachnospiraceae</taxon>
        <taxon>Blautia</taxon>
    </lineage>
</organism>
<sequence length="48" mass="5421">MKFLRKNRTGCLLILLALLFLFLGIWRGESSVVYQKASNICMECIGLG</sequence>
<dbReference type="NCBIfam" id="NF040920">
    <property type="entry name" value="CD1871A_fam"/>
    <property type="match status" value="1"/>
</dbReference>
<comment type="caution">
    <text evidence="1">The sequence shown here is derived from an EMBL/GenBank/DDBJ whole genome shotgun (WGS) entry which is preliminary data.</text>
</comment>
<gene>
    <name evidence="1" type="ORF">IAA45_03780</name>
</gene>
<accession>A0A9D1WH15</accession>